<dbReference type="AlphaFoldDB" id="A0A6M0RQG7"/>
<dbReference type="Pfam" id="PF05860">
    <property type="entry name" value="TPS"/>
    <property type="match status" value="1"/>
</dbReference>
<accession>A0A6M0RQG7</accession>
<dbReference type="Proteomes" id="UP000481033">
    <property type="component" value="Unassembled WGS sequence"/>
</dbReference>
<dbReference type="Gene3D" id="2.160.20.10">
    <property type="entry name" value="Single-stranded right-handed beta-helix, Pectin lyase-like"/>
    <property type="match status" value="3"/>
</dbReference>
<sequence length="890" mass="90471">MSNGLFAWRVGLLGMLGFLVYVSPSYGQNVVSDGTVGTTVSGNASFIVTGGSQQLTTLFHSFQEFSPNTADVLFQLDGTQSTVDVVISRVTGTNLSLIDGRLQLTGGNNPDFFLINPNGITFGANVDLLLPGSFFASTAESVLFNGGLSFSSREPGDAPLLSMSVPVGLQFGNVARPITVEQGSLVVNPGESLGFLGGDLQFTESLLNAPEGMLSLGSVASGSQVGLDLDTFLLAYTKANSFQDITLDQGTDADVSGDGGGRFQIQGRNVRLLDNATLEASNLGPIDGGTVTIRASEQLEVTGTNSSDITSAIFVNVFDEGRGNHLVLDVSQLLLSQAAWIITDTEASGVSGGMTINANEIFLLGNPDGNEAATVLSSGTFGTGRGGDIEITADQLIAQGISRLTNDVFGVGSDAGNGGDLKLNVGSLVLRDGAQIGTGPLQGAGGDAGELVVVATDFVEITGFNTSVAGPLSSGLFSTAEPGSTGNAGNLSITTPRLSVVQGGKVAVNTVGDGDGGNITIRADEIDVADPIIDFTGAVSGLVANAVTGSTGNGGSLDIEANRLTVYNGGQITASTDGTGNAGSVTIRADDIEVIGQSTNDFLGSGIMSGSRTSADAGSVNLIGNQITVRDGGSVSVNSLDGGAAGNLTISTERLSLNNGTLQAKVTGGNEGDLNIMATDVILLRQNSQIITSATGMATGGNITLTAPVIVGLENSDIVANAVFGSGGNIDITTKGLFGLVFRGQLTPNNDITASSEFGLSGTVAISNFDVQPDAGLVELPASLADTSNQVAQGCTGGSNRFVATGRGGVPVVPTENMSQALTWTDTRDLTAFLNPTQGDVQVEVPDVSTDATLAEANVWYKNELGQVELVTANATVPPNFRATCSLSPR</sequence>
<dbReference type="EMBL" id="QXHD01000004">
    <property type="protein sequence ID" value="NEZ58436.1"/>
    <property type="molecule type" value="Genomic_DNA"/>
</dbReference>
<dbReference type="NCBIfam" id="TIGR01901">
    <property type="entry name" value="adhes_NPXG"/>
    <property type="match status" value="1"/>
</dbReference>
<organism evidence="2 3">
    <name type="scientific">Adonisia turfae CCMR0081</name>
    <dbReference type="NCBI Taxonomy" id="2292702"/>
    <lineage>
        <taxon>Bacteria</taxon>
        <taxon>Bacillati</taxon>
        <taxon>Cyanobacteriota</taxon>
        <taxon>Adonisia</taxon>
        <taxon>Adonisia turfae</taxon>
    </lineage>
</organism>
<protein>
    <submittedName>
        <fullName evidence="2">S-layer family protein</fullName>
    </submittedName>
</protein>
<name>A0A6M0RQG7_9CYAN</name>
<dbReference type="RefSeq" id="WP_163700969.1">
    <property type="nucleotide sequence ID" value="NZ_QXHD01000004.1"/>
</dbReference>
<feature type="domain" description="Filamentous haemagglutinin FhaB/tRNA nuclease CdiA-like TPS" evidence="1">
    <location>
        <begin position="31"/>
        <end position="145"/>
    </location>
</feature>
<reference evidence="2 3" key="1">
    <citation type="journal article" date="2020" name="Microb. Ecol.">
        <title>Ecogenomics of the Marine Benthic Filamentous Cyanobacterium Adonisia.</title>
        <authorList>
            <person name="Walter J.M."/>
            <person name="Coutinho F.H."/>
            <person name="Leomil L."/>
            <person name="Hargreaves P.I."/>
            <person name="Campeao M.E."/>
            <person name="Vieira V.V."/>
            <person name="Silva B.S."/>
            <person name="Fistarol G.O."/>
            <person name="Salomon P.S."/>
            <person name="Sawabe T."/>
            <person name="Mino S."/>
            <person name="Hosokawa M."/>
            <person name="Miyashita H."/>
            <person name="Maruyama F."/>
            <person name="van Verk M.C."/>
            <person name="Dutilh B.E."/>
            <person name="Thompson C.C."/>
            <person name="Thompson F.L."/>
        </authorList>
    </citation>
    <scope>NUCLEOTIDE SEQUENCE [LARGE SCALE GENOMIC DNA]</scope>
    <source>
        <strain evidence="2 3">CCMR0081</strain>
    </source>
</reference>
<keyword evidence="3" id="KW-1185">Reference proteome</keyword>
<gene>
    <name evidence="2" type="ORF">DXZ20_22875</name>
</gene>
<proteinExistence type="predicted"/>
<dbReference type="InterPro" id="IPR011050">
    <property type="entry name" value="Pectin_lyase_fold/virulence"/>
</dbReference>
<evidence type="ECO:0000313" key="2">
    <source>
        <dbReference type="EMBL" id="NEZ58436.1"/>
    </source>
</evidence>
<dbReference type="SUPFAM" id="SSF51126">
    <property type="entry name" value="Pectin lyase-like"/>
    <property type="match status" value="2"/>
</dbReference>
<comment type="caution">
    <text evidence="2">The sequence shown here is derived from an EMBL/GenBank/DDBJ whole genome shotgun (WGS) entry which is preliminary data.</text>
</comment>
<evidence type="ECO:0000259" key="1">
    <source>
        <dbReference type="SMART" id="SM00912"/>
    </source>
</evidence>
<evidence type="ECO:0000313" key="3">
    <source>
        <dbReference type="Proteomes" id="UP000481033"/>
    </source>
</evidence>
<dbReference type="SMART" id="SM00912">
    <property type="entry name" value="Haemagg_act"/>
    <property type="match status" value="1"/>
</dbReference>
<dbReference type="InterPro" id="IPR012334">
    <property type="entry name" value="Pectin_lyas_fold"/>
</dbReference>
<dbReference type="InterPro" id="IPR008638">
    <property type="entry name" value="FhaB/CdiA-like_TPS"/>
</dbReference>